<comment type="caution">
    <text evidence="2">The sequence shown here is derived from an EMBL/GenBank/DDBJ whole genome shotgun (WGS) entry which is preliminary data.</text>
</comment>
<name>A0AA39N446_ARMTA</name>
<dbReference type="EMBL" id="JAUEPS010000022">
    <property type="protein sequence ID" value="KAK0457247.1"/>
    <property type="molecule type" value="Genomic_DNA"/>
</dbReference>
<keyword evidence="1" id="KW-0812">Transmembrane</keyword>
<protein>
    <submittedName>
        <fullName evidence="2">Uncharacterized protein</fullName>
    </submittedName>
</protein>
<dbReference type="RefSeq" id="XP_060329562.1">
    <property type="nucleotide sequence ID" value="XM_060477581.1"/>
</dbReference>
<dbReference type="GeneID" id="85361129"/>
<evidence type="ECO:0000313" key="3">
    <source>
        <dbReference type="Proteomes" id="UP001175211"/>
    </source>
</evidence>
<sequence>MALPPSIATFLPIFVVFASVIYPLILAARPSSLVQHFVNVVEEMVVILDSRSHLPDNLQYSRLRHQSCILARSLCFANHTFSWSDHHSWGLYLSRVVKVIRDLLNSQRRFLVLQKDIEEAILAIEEERLRAEAEIARQCNGTATL</sequence>
<dbReference type="AlphaFoldDB" id="A0AA39N446"/>
<keyword evidence="3" id="KW-1185">Reference proteome</keyword>
<accession>A0AA39N446</accession>
<keyword evidence="1" id="KW-1133">Transmembrane helix</keyword>
<evidence type="ECO:0000256" key="1">
    <source>
        <dbReference type="SAM" id="Phobius"/>
    </source>
</evidence>
<feature type="transmembrane region" description="Helical" evidence="1">
    <location>
        <begin position="6"/>
        <end position="27"/>
    </location>
</feature>
<reference evidence="2" key="1">
    <citation type="submission" date="2023-06" db="EMBL/GenBank/DDBJ databases">
        <authorList>
            <consortium name="Lawrence Berkeley National Laboratory"/>
            <person name="Ahrendt S."/>
            <person name="Sahu N."/>
            <person name="Indic B."/>
            <person name="Wong-Bajracharya J."/>
            <person name="Merenyi Z."/>
            <person name="Ke H.-M."/>
            <person name="Monk M."/>
            <person name="Kocsube S."/>
            <person name="Drula E."/>
            <person name="Lipzen A."/>
            <person name="Balint B."/>
            <person name="Henrissat B."/>
            <person name="Andreopoulos B."/>
            <person name="Martin F.M."/>
            <person name="Harder C.B."/>
            <person name="Rigling D."/>
            <person name="Ford K.L."/>
            <person name="Foster G.D."/>
            <person name="Pangilinan J."/>
            <person name="Papanicolaou A."/>
            <person name="Barry K."/>
            <person name="LaButti K."/>
            <person name="Viragh M."/>
            <person name="Koriabine M."/>
            <person name="Yan M."/>
            <person name="Riley R."/>
            <person name="Champramary S."/>
            <person name="Plett K.L."/>
            <person name="Tsai I.J."/>
            <person name="Slot J."/>
            <person name="Sipos G."/>
            <person name="Plett J."/>
            <person name="Nagy L.G."/>
            <person name="Grigoriev I.V."/>
        </authorList>
    </citation>
    <scope>NUCLEOTIDE SEQUENCE</scope>
    <source>
        <strain evidence="2">CCBAS 213</strain>
    </source>
</reference>
<dbReference type="Proteomes" id="UP001175211">
    <property type="component" value="Unassembled WGS sequence"/>
</dbReference>
<evidence type="ECO:0000313" key="2">
    <source>
        <dbReference type="EMBL" id="KAK0457247.1"/>
    </source>
</evidence>
<proteinExistence type="predicted"/>
<keyword evidence="1" id="KW-0472">Membrane</keyword>
<organism evidence="2 3">
    <name type="scientific">Armillaria tabescens</name>
    <name type="common">Ringless honey mushroom</name>
    <name type="synonym">Agaricus tabescens</name>
    <dbReference type="NCBI Taxonomy" id="1929756"/>
    <lineage>
        <taxon>Eukaryota</taxon>
        <taxon>Fungi</taxon>
        <taxon>Dikarya</taxon>
        <taxon>Basidiomycota</taxon>
        <taxon>Agaricomycotina</taxon>
        <taxon>Agaricomycetes</taxon>
        <taxon>Agaricomycetidae</taxon>
        <taxon>Agaricales</taxon>
        <taxon>Marasmiineae</taxon>
        <taxon>Physalacriaceae</taxon>
        <taxon>Desarmillaria</taxon>
    </lineage>
</organism>
<gene>
    <name evidence="2" type="ORF">EV420DRAFT_1643994</name>
</gene>